<comment type="caution">
    <text evidence="2">The sequence shown here is derived from an EMBL/GenBank/DDBJ whole genome shotgun (WGS) entry which is preliminary data.</text>
</comment>
<dbReference type="AlphaFoldDB" id="A0A1F7YNK0"/>
<dbReference type="PANTHER" id="PTHR43346">
    <property type="entry name" value="LIGAND BINDING DOMAIN PROTEIN, PUTATIVE (AFU_ORTHOLOGUE AFUA_6G14370)-RELATED"/>
    <property type="match status" value="1"/>
</dbReference>
<evidence type="ECO:0000313" key="3">
    <source>
        <dbReference type="Proteomes" id="UP000177263"/>
    </source>
</evidence>
<dbReference type="EMBL" id="MGGM01000023">
    <property type="protein sequence ID" value="OGM28906.1"/>
    <property type="molecule type" value="Genomic_DNA"/>
</dbReference>
<feature type="domain" description="Cupin type-2" evidence="1">
    <location>
        <begin position="32"/>
        <end position="101"/>
    </location>
</feature>
<proteinExistence type="predicted"/>
<protein>
    <submittedName>
        <fullName evidence="2">Cupin</fullName>
    </submittedName>
</protein>
<organism evidence="2 3">
    <name type="scientific">Candidatus Woesebacteria bacterium RIFCSPHIGHO2_01_FULL_41_10</name>
    <dbReference type="NCBI Taxonomy" id="1802500"/>
    <lineage>
        <taxon>Bacteria</taxon>
        <taxon>Candidatus Woeseibacteriota</taxon>
    </lineage>
</organism>
<gene>
    <name evidence="2" type="ORF">A2801_03020</name>
</gene>
<reference evidence="2 3" key="1">
    <citation type="journal article" date="2016" name="Nat. Commun.">
        <title>Thousands of microbial genomes shed light on interconnected biogeochemical processes in an aquifer system.</title>
        <authorList>
            <person name="Anantharaman K."/>
            <person name="Brown C.T."/>
            <person name="Hug L.A."/>
            <person name="Sharon I."/>
            <person name="Castelle C.J."/>
            <person name="Probst A.J."/>
            <person name="Thomas B.C."/>
            <person name="Singh A."/>
            <person name="Wilkins M.J."/>
            <person name="Karaoz U."/>
            <person name="Brodie E.L."/>
            <person name="Williams K.H."/>
            <person name="Hubbard S.S."/>
            <person name="Banfield J.F."/>
        </authorList>
    </citation>
    <scope>NUCLEOTIDE SEQUENCE [LARGE SCALE GENOMIC DNA]</scope>
</reference>
<dbReference type="SUPFAM" id="SSF51182">
    <property type="entry name" value="RmlC-like cupins"/>
    <property type="match status" value="1"/>
</dbReference>
<dbReference type="Pfam" id="PF07883">
    <property type="entry name" value="Cupin_2"/>
    <property type="match status" value="1"/>
</dbReference>
<dbReference type="Proteomes" id="UP000177263">
    <property type="component" value="Unassembled WGS sequence"/>
</dbReference>
<dbReference type="InterPro" id="IPR011051">
    <property type="entry name" value="RmlC_Cupin_sf"/>
</dbReference>
<accession>A0A1F7YNK0</accession>
<dbReference type="PANTHER" id="PTHR43346:SF1">
    <property type="entry name" value="QUERCETIN 2,3-DIOXYGENASE-RELATED"/>
    <property type="match status" value="1"/>
</dbReference>
<evidence type="ECO:0000313" key="2">
    <source>
        <dbReference type="EMBL" id="OGM28906.1"/>
    </source>
</evidence>
<sequence length="128" mass="14482">MKGYHANIEEVALDNNNFRKVLFTGKHTQLVVMCLKAGEDIGEEVHEHVDQFFRIESGKGEVYIDEEVFDVQAESVVIVPAGAKHNVVNTHDSDDLKLYTLYSPPNHPEGTIHETREEAVMAEKEHQP</sequence>
<dbReference type="STRING" id="1802500.A2801_03020"/>
<dbReference type="CDD" id="cd02223">
    <property type="entry name" value="cupin_Bh2720-like"/>
    <property type="match status" value="1"/>
</dbReference>
<dbReference type="InterPro" id="IPR014710">
    <property type="entry name" value="RmlC-like_jellyroll"/>
</dbReference>
<evidence type="ECO:0000259" key="1">
    <source>
        <dbReference type="Pfam" id="PF07883"/>
    </source>
</evidence>
<dbReference type="InterPro" id="IPR052538">
    <property type="entry name" value="Flavonoid_dioxygenase-like"/>
</dbReference>
<dbReference type="Gene3D" id="2.60.120.10">
    <property type="entry name" value="Jelly Rolls"/>
    <property type="match status" value="1"/>
</dbReference>
<name>A0A1F7YNK0_9BACT</name>
<dbReference type="InterPro" id="IPR013096">
    <property type="entry name" value="Cupin_2"/>
</dbReference>